<dbReference type="OrthoDB" id="481399at2"/>
<keyword evidence="21" id="KW-1185">Reference proteome</keyword>
<evidence type="ECO:0000256" key="16">
    <source>
        <dbReference type="ARBA" id="ARBA00023264"/>
    </source>
</evidence>
<evidence type="ECO:0000256" key="14">
    <source>
        <dbReference type="ARBA" id="ARBA00023136"/>
    </source>
</evidence>
<evidence type="ECO:0000256" key="18">
    <source>
        <dbReference type="ARBA" id="ARBA00032892"/>
    </source>
</evidence>
<dbReference type="Proteomes" id="UP000196655">
    <property type="component" value="Unassembled WGS sequence"/>
</dbReference>
<evidence type="ECO:0000256" key="15">
    <source>
        <dbReference type="ARBA" id="ARBA00023209"/>
    </source>
</evidence>
<evidence type="ECO:0000256" key="10">
    <source>
        <dbReference type="ARBA" id="ARBA00022692"/>
    </source>
</evidence>
<evidence type="ECO:0000256" key="17">
    <source>
        <dbReference type="ARBA" id="ARBA00032888"/>
    </source>
</evidence>
<name>A0A211ZQZ7_9PROT</name>
<reference evidence="21" key="1">
    <citation type="submission" date="2017-05" db="EMBL/GenBank/DDBJ databases">
        <authorList>
            <person name="Macchi M."/>
            <person name="Festa S."/>
            <person name="Coppotelli B.M."/>
            <person name="Morelli I.S."/>
        </authorList>
    </citation>
    <scope>NUCLEOTIDE SEQUENCE [LARGE SCALE GENOMIC DNA]</scope>
    <source>
        <strain evidence="21">I</strain>
    </source>
</reference>
<dbReference type="PIRSF" id="PIRSF001273">
    <property type="entry name" value="CDH"/>
    <property type="match status" value="1"/>
</dbReference>
<evidence type="ECO:0000256" key="12">
    <source>
        <dbReference type="ARBA" id="ARBA00022989"/>
    </source>
</evidence>
<feature type="region of interest" description="Disordered" evidence="19">
    <location>
        <begin position="232"/>
        <end position="260"/>
    </location>
</feature>
<evidence type="ECO:0000256" key="4">
    <source>
        <dbReference type="ARBA" id="ARBA00005189"/>
    </source>
</evidence>
<keyword evidence="10" id="KW-0812">Transmembrane</keyword>
<dbReference type="Pfam" id="PF02611">
    <property type="entry name" value="CDH"/>
    <property type="match status" value="1"/>
</dbReference>
<keyword evidence="11" id="KW-0378">Hydrolase</keyword>
<dbReference type="EMBL" id="NHON01000011">
    <property type="protein sequence ID" value="OWJ67685.1"/>
    <property type="molecule type" value="Genomic_DNA"/>
</dbReference>
<evidence type="ECO:0000256" key="13">
    <source>
        <dbReference type="ARBA" id="ARBA00023098"/>
    </source>
</evidence>
<dbReference type="GO" id="GO:0008715">
    <property type="term" value="F:CDP-diacylglycerol diphosphatase activity"/>
    <property type="evidence" value="ECO:0007669"/>
    <property type="project" value="UniProtKB-EC"/>
</dbReference>
<dbReference type="UniPathway" id="UPA00609">
    <property type="reaction ID" value="UER00664"/>
</dbReference>
<dbReference type="Gene3D" id="3.30.428.30">
    <property type="entry name" value="HIT family - CDH-like"/>
    <property type="match status" value="1"/>
</dbReference>
<dbReference type="InterPro" id="IPR003763">
    <property type="entry name" value="CDP-diacylglyc_Pase"/>
</dbReference>
<proteinExistence type="inferred from homology"/>
<keyword evidence="8" id="KW-1003">Cell membrane</keyword>
<dbReference type="NCBIfam" id="NF003986">
    <property type="entry name" value="PRK05471.1-5"/>
    <property type="match status" value="1"/>
</dbReference>
<accession>A0A211ZQZ7</accession>
<evidence type="ECO:0000256" key="19">
    <source>
        <dbReference type="SAM" id="MobiDB-lite"/>
    </source>
</evidence>
<dbReference type="GO" id="GO:0046342">
    <property type="term" value="P:CDP-diacylglycerol catabolic process"/>
    <property type="evidence" value="ECO:0007669"/>
    <property type="project" value="UniProtKB-UniPathway"/>
</dbReference>
<organism evidence="20 21">
    <name type="scientific">Inquilinus limosus</name>
    <dbReference type="NCBI Taxonomy" id="171674"/>
    <lineage>
        <taxon>Bacteria</taxon>
        <taxon>Pseudomonadati</taxon>
        <taxon>Pseudomonadota</taxon>
        <taxon>Alphaproteobacteria</taxon>
        <taxon>Rhodospirillales</taxon>
        <taxon>Rhodospirillaceae</taxon>
        <taxon>Inquilinus</taxon>
    </lineage>
</organism>
<comment type="caution">
    <text evidence="20">The sequence shown here is derived from an EMBL/GenBank/DDBJ whole genome shotgun (WGS) entry which is preliminary data.</text>
</comment>
<comment type="pathway">
    <text evidence="3">Phospholipid metabolism; CDP-diacylglycerol degradation; phosphatidate from CDP-diacylglycerol: step 1/1.</text>
</comment>
<comment type="pathway">
    <text evidence="4">Lipid metabolism.</text>
</comment>
<evidence type="ECO:0000256" key="1">
    <source>
        <dbReference type="ARBA" id="ARBA00001007"/>
    </source>
</evidence>
<dbReference type="RefSeq" id="WP_088150544.1">
    <property type="nucleotide sequence ID" value="NZ_NHON01000011.1"/>
</dbReference>
<keyword evidence="12" id="KW-1133">Transmembrane helix</keyword>
<protein>
    <recommendedName>
        <fullName evidence="7">CDP-diacylglycerol pyrophosphatase</fullName>
        <ecNumber evidence="6">3.6.1.26</ecNumber>
    </recommendedName>
    <alternativeName>
        <fullName evidence="17">CDP-diacylglycerol phosphatidylhydrolase</fullName>
    </alternativeName>
    <alternativeName>
        <fullName evidence="18">CDP-diglyceride hydrolase</fullName>
    </alternativeName>
</protein>
<evidence type="ECO:0000256" key="6">
    <source>
        <dbReference type="ARBA" id="ARBA00012375"/>
    </source>
</evidence>
<dbReference type="InterPro" id="IPR036265">
    <property type="entry name" value="HIT-like_sf"/>
</dbReference>
<comment type="catalytic activity">
    <reaction evidence="1">
        <text>a CDP-1,2-diacyl-sn-glycerol + H2O = a 1,2-diacyl-sn-glycero-3-phosphate + CMP + 2 H(+)</text>
        <dbReference type="Rhea" id="RHEA:15221"/>
        <dbReference type="ChEBI" id="CHEBI:15377"/>
        <dbReference type="ChEBI" id="CHEBI:15378"/>
        <dbReference type="ChEBI" id="CHEBI:58332"/>
        <dbReference type="ChEBI" id="CHEBI:58608"/>
        <dbReference type="ChEBI" id="CHEBI:60377"/>
        <dbReference type="EC" id="3.6.1.26"/>
    </reaction>
</comment>
<evidence type="ECO:0000256" key="11">
    <source>
        <dbReference type="ARBA" id="ARBA00022801"/>
    </source>
</evidence>
<evidence type="ECO:0000256" key="9">
    <source>
        <dbReference type="ARBA" id="ARBA00022516"/>
    </source>
</evidence>
<dbReference type="EC" id="3.6.1.26" evidence="6"/>
<comment type="similarity">
    <text evidence="5">Belongs to the Cdh family.</text>
</comment>
<dbReference type="GO" id="GO:0005886">
    <property type="term" value="C:plasma membrane"/>
    <property type="evidence" value="ECO:0007669"/>
    <property type="project" value="UniProtKB-SubCell"/>
</dbReference>
<dbReference type="SUPFAM" id="SSF54197">
    <property type="entry name" value="HIT-like"/>
    <property type="match status" value="1"/>
</dbReference>
<keyword evidence="16" id="KW-1208">Phospholipid metabolism</keyword>
<evidence type="ECO:0000256" key="5">
    <source>
        <dbReference type="ARBA" id="ARBA00006435"/>
    </source>
</evidence>
<evidence type="ECO:0000256" key="8">
    <source>
        <dbReference type="ARBA" id="ARBA00022475"/>
    </source>
</evidence>
<evidence type="ECO:0000256" key="2">
    <source>
        <dbReference type="ARBA" id="ARBA00004162"/>
    </source>
</evidence>
<keyword evidence="14" id="KW-0472">Membrane</keyword>
<evidence type="ECO:0000313" key="20">
    <source>
        <dbReference type="EMBL" id="OWJ67685.1"/>
    </source>
</evidence>
<keyword evidence="13" id="KW-0443">Lipid metabolism</keyword>
<comment type="subcellular location">
    <subcellularLocation>
        <location evidence="2">Cell membrane</location>
        <topology evidence="2">Single-pass membrane protein</topology>
    </subcellularLocation>
</comment>
<dbReference type="AlphaFoldDB" id="A0A211ZQZ7"/>
<gene>
    <name evidence="20" type="ORF">BWR60_08350</name>
</gene>
<sequence length="260" mass="28348">MKRSAVLAFFATVVALGAIGAWVTVRPDPDALWRIVSEQCVPAARSGAARNPCAKVDLDQGYVVFKDRNGIGQYLLMPTGRIDGIESPELVAPGARNYWRDAWEARSYLEQAIGTPLRREEIGLAVNSTSGRSQNHLHIHIDCMQPQVIAALAALKTTIGEQWTDLPMPLPGHSYRARLIRDGTLGETDPFQLLFADIQPRGEAMADQTLLLTGTTLADGRPAFLLLNDSVEPGDNASAEELQDHSCSVRTRHDSGQPRA</sequence>
<keyword evidence="9" id="KW-0444">Lipid biosynthesis</keyword>
<evidence type="ECO:0000256" key="3">
    <source>
        <dbReference type="ARBA" id="ARBA00004927"/>
    </source>
</evidence>
<evidence type="ECO:0000313" key="21">
    <source>
        <dbReference type="Proteomes" id="UP000196655"/>
    </source>
</evidence>
<evidence type="ECO:0000256" key="7">
    <source>
        <dbReference type="ARBA" id="ARBA00019608"/>
    </source>
</evidence>
<keyword evidence="15" id="KW-0594">Phospholipid biosynthesis</keyword>
<feature type="compositionally biased region" description="Basic and acidic residues" evidence="19">
    <location>
        <begin position="251"/>
        <end position="260"/>
    </location>
</feature>
<dbReference type="GO" id="GO:0008654">
    <property type="term" value="P:phospholipid biosynthetic process"/>
    <property type="evidence" value="ECO:0007669"/>
    <property type="project" value="UniProtKB-KW"/>
</dbReference>